<dbReference type="EMBL" id="JASBWV010000022">
    <property type="protein sequence ID" value="KAJ9119984.1"/>
    <property type="molecule type" value="Genomic_DNA"/>
</dbReference>
<comment type="caution">
    <text evidence="1">The sequence shown here is derived from an EMBL/GenBank/DDBJ whole genome shotgun (WGS) entry which is preliminary data.</text>
</comment>
<name>A0ACC2X9E5_9TREE</name>
<organism evidence="1 2">
    <name type="scientific">Naganishia onofrii</name>
    <dbReference type="NCBI Taxonomy" id="1851511"/>
    <lineage>
        <taxon>Eukaryota</taxon>
        <taxon>Fungi</taxon>
        <taxon>Dikarya</taxon>
        <taxon>Basidiomycota</taxon>
        <taxon>Agaricomycotina</taxon>
        <taxon>Tremellomycetes</taxon>
        <taxon>Filobasidiales</taxon>
        <taxon>Filobasidiaceae</taxon>
        <taxon>Naganishia</taxon>
    </lineage>
</organism>
<accession>A0ACC2X9E5</accession>
<dbReference type="Proteomes" id="UP001234202">
    <property type="component" value="Unassembled WGS sequence"/>
</dbReference>
<keyword evidence="2" id="KW-1185">Reference proteome</keyword>
<gene>
    <name evidence="1" type="ORF">QFC24_005467</name>
</gene>
<protein>
    <submittedName>
        <fullName evidence="1">Uncharacterized protein</fullName>
    </submittedName>
</protein>
<reference evidence="1" key="1">
    <citation type="submission" date="2023-04" db="EMBL/GenBank/DDBJ databases">
        <title>Draft Genome sequencing of Naganishia species isolated from polar environments using Oxford Nanopore Technology.</title>
        <authorList>
            <person name="Leo P."/>
            <person name="Venkateswaran K."/>
        </authorList>
    </citation>
    <scope>NUCLEOTIDE SEQUENCE</scope>
    <source>
        <strain evidence="1">DBVPG 5303</strain>
    </source>
</reference>
<evidence type="ECO:0000313" key="1">
    <source>
        <dbReference type="EMBL" id="KAJ9119984.1"/>
    </source>
</evidence>
<proteinExistence type="predicted"/>
<sequence length="535" mass="59626">MSLPSADKLQSFVLKTLDSQGSVANSNDLTFTLENGQTVTFTEGETQALLKGVLDSLASREMITYEIHTTFDHALLPEGSQIAAKGSHEALVWAALPMKGQGEPMGIPELKKVVGDETTKVGQGKAFKNKWITKEGSGFVKAVESIQDTTRAELEEVAKTGTHSSGEKLLAELRKRKLIVQRKHIHYSIAKGPEFALEVKKLETDLTTDMLNSGAWKNMSYKKYNFNAAGAPPEGGALHPLLKVREEFRSIFFDMGFTEMPTNKFVESAFWNFDAMFVPQQHPAREMQDTFYLKGELGFNVAITPISDMCVPPSSEPQVSQPPPQEYFERVKKVHEVGGYGSIGYRAPFSEEESKKLLLRTHTTAVSADMLYRIANQEGGFKPVKMFSIDRVFRNETPDATHLAEFHQVEGVIADYDITLGHLIAILEVFMKKAGLGNNLRFKPAYNPYTEPSAEVFSYHEGLGKWIEVGNSGMFRTEFVQVAGIPEGVRVLGFGLSLERPFLLRYAMNDIRQLVGHKSDINFIRNAPAVRMDRA</sequence>
<evidence type="ECO:0000313" key="2">
    <source>
        <dbReference type="Proteomes" id="UP001234202"/>
    </source>
</evidence>